<evidence type="ECO:0000313" key="2">
    <source>
        <dbReference type="Proteomes" id="UP001433508"/>
    </source>
</evidence>
<dbReference type="EMBL" id="MU971363">
    <property type="protein sequence ID" value="KAK9237865.1"/>
    <property type="molecule type" value="Genomic_DNA"/>
</dbReference>
<sequence>MIRRMITTIWLLFIVTLTRFFFLLHNACTICILTPIEVIVACLRPLCPPSVFRDWETAKDDDCLELADRVEKRSDGGVTHDECANECVCSTCVQTRLYQEHRSVSQDISGKYLVSIISFLTVLTQQAVGPELAKYQLSLPVRIVTLKPDDTSDANSPSGSIVSSASSSNMSRLRNYFRPNGTVTVRNRSHEKLHETDLRRRLYKLQKSNPTETSDTIVVSKDTLACRTVSSPVGLDTTVQSSALSPNVGTRPHSREDSKNASYESVVCEENRAPARPSSPSSSGTSSYSRLMRIFQFQRTKVRLTEQHIARYRSRISDVPRVPTQTQGLSAAILSYRLNAVLRDSSDDSLALARIDEQSPNRSLADSTGSSPDSSGRRQIRDRFRKRLRSKRRAALTTS</sequence>
<accession>A0ACC3T2M7</accession>
<reference evidence="2" key="1">
    <citation type="journal article" date="2024" name="Front. Bioeng. Biotechnol.">
        <title>Genome-scale model development and genomic sequencing of the oleaginous clade Lipomyces.</title>
        <authorList>
            <person name="Czajka J.J."/>
            <person name="Han Y."/>
            <person name="Kim J."/>
            <person name="Mondo S.J."/>
            <person name="Hofstad B.A."/>
            <person name="Robles A."/>
            <person name="Haridas S."/>
            <person name="Riley R."/>
            <person name="LaButti K."/>
            <person name="Pangilinan J."/>
            <person name="Andreopoulos W."/>
            <person name="Lipzen A."/>
            <person name="Yan J."/>
            <person name="Wang M."/>
            <person name="Ng V."/>
            <person name="Grigoriev I.V."/>
            <person name="Spatafora J.W."/>
            <person name="Magnuson J.K."/>
            <person name="Baker S.E."/>
            <person name="Pomraning K.R."/>
        </authorList>
    </citation>
    <scope>NUCLEOTIDE SEQUENCE [LARGE SCALE GENOMIC DNA]</scope>
    <source>
        <strain evidence="2">CBS 7786</strain>
    </source>
</reference>
<proteinExistence type="predicted"/>
<comment type="caution">
    <text evidence="1">The sequence shown here is derived from an EMBL/GenBank/DDBJ whole genome shotgun (WGS) entry which is preliminary data.</text>
</comment>
<dbReference type="Proteomes" id="UP001433508">
    <property type="component" value="Unassembled WGS sequence"/>
</dbReference>
<protein>
    <submittedName>
        <fullName evidence="1">Uncharacterized protein</fullName>
    </submittedName>
</protein>
<keyword evidence="2" id="KW-1185">Reference proteome</keyword>
<name>A0ACC3T2M7_LIPKO</name>
<gene>
    <name evidence="1" type="ORF">V1525DRAFT_402699</name>
</gene>
<evidence type="ECO:0000313" key="1">
    <source>
        <dbReference type="EMBL" id="KAK9237865.1"/>
    </source>
</evidence>
<organism evidence="1 2">
    <name type="scientific">Lipomyces kononenkoae</name>
    <name type="common">Yeast</name>
    <dbReference type="NCBI Taxonomy" id="34357"/>
    <lineage>
        <taxon>Eukaryota</taxon>
        <taxon>Fungi</taxon>
        <taxon>Dikarya</taxon>
        <taxon>Ascomycota</taxon>
        <taxon>Saccharomycotina</taxon>
        <taxon>Lipomycetes</taxon>
        <taxon>Lipomycetales</taxon>
        <taxon>Lipomycetaceae</taxon>
        <taxon>Lipomyces</taxon>
    </lineage>
</organism>